<keyword evidence="1" id="KW-0812">Transmembrane</keyword>
<gene>
    <name evidence="2" type="ORF">K469DRAFT_390881</name>
</gene>
<reference evidence="2" key="1">
    <citation type="journal article" date="2020" name="Stud. Mycol.">
        <title>101 Dothideomycetes genomes: a test case for predicting lifestyles and emergence of pathogens.</title>
        <authorList>
            <person name="Haridas S."/>
            <person name="Albert R."/>
            <person name="Binder M."/>
            <person name="Bloem J."/>
            <person name="Labutti K."/>
            <person name="Salamov A."/>
            <person name="Andreopoulos B."/>
            <person name="Baker S."/>
            <person name="Barry K."/>
            <person name="Bills G."/>
            <person name="Bluhm B."/>
            <person name="Cannon C."/>
            <person name="Castanera R."/>
            <person name="Culley D."/>
            <person name="Daum C."/>
            <person name="Ezra D."/>
            <person name="Gonzalez J."/>
            <person name="Henrissat B."/>
            <person name="Kuo A."/>
            <person name="Liang C."/>
            <person name="Lipzen A."/>
            <person name="Lutzoni F."/>
            <person name="Magnuson J."/>
            <person name="Mondo S."/>
            <person name="Nolan M."/>
            <person name="Ohm R."/>
            <person name="Pangilinan J."/>
            <person name="Park H.-J."/>
            <person name="Ramirez L."/>
            <person name="Alfaro M."/>
            <person name="Sun H."/>
            <person name="Tritt A."/>
            <person name="Yoshinaga Y."/>
            <person name="Zwiers L.-H."/>
            <person name="Turgeon B."/>
            <person name="Goodwin S."/>
            <person name="Spatafora J."/>
            <person name="Crous P."/>
            <person name="Grigoriev I."/>
        </authorList>
    </citation>
    <scope>NUCLEOTIDE SEQUENCE</scope>
    <source>
        <strain evidence="2">CBS 207.26</strain>
    </source>
</reference>
<proteinExistence type="predicted"/>
<keyword evidence="1" id="KW-1133">Transmembrane helix</keyword>
<name>A0A6A6EJ41_9PEZI</name>
<dbReference type="Proteomes" id="UP000800200">
    <property type="component" value="Unassembled WGS sequence"/>
</dbReference>
<protein>
    <submittedName>
        <fullName evidence="2">Uncharacterized protein</fullName>
    </submittedName>
</protein>
<keyword evidence="3" id="KW-1185">Reference proteome</keyword>
<dbReference type="AlphaFoldDB" id="A0A6A6EJ41"/>
<dbReference type="EMBL" id="ML994618">
    <property type="protein sequence ID" value="KAF2190689.1"/>
    <property type="molecule type" value="Genomic_DNA"/>
</dbReference>
<sequence>MVLDQAWIWPRSKKLDSNAGFPRTFPFYSLQEFEGDIHRPHYRGEVPCGWIDRLFFASLAFFAYLAGCVSFLVRRGRFRIQASKGQIISSVSGHGRFRVHRLTTLSRGFNPRICEQFLKKYTSPDDLHSRPVHIPVRNVTPAANTRP</sequence>
<keyword evidence="1" id="KW-0472">Membrane</keyword>
<organism evidence="2 3">
    <name type="scientific">Zopfia rhizophila CBS 207.26</name>
    <dbReference type="NCBI Taxonomy" id="1314779"/>
    <lineage>
        <taxon>Eukaryota</taxon>
        <taxon>Fungi</taxon>
        <taxon>Dikarya</taxon>
        <taxon>Ascomycota</taxon>
        <taxon>Pezizomycotina</taxon>
        <taxon>Dothideomycetes</taxon>
        <taxon>Dothideomycetes incertae sedis</taxon>
        <taxon>Zopfiaceae</taxon>
        <taxon>Zopfia</taxon>
    </lineage>
</organism>
<evidence type="ECO:0000313" key="3">
    <source>
        <dbReference type="Proteomes" id="UP000800200"/>
    </source>
</evidence>
<evidence type="ECO:0000256" key="1">
    <source>
        <dbReference type="SAM" id="Phobius"/>
    </source>
</evidence>
<evidence type="ECO:0000313" key="2">
    <source>
        <dbReference type="EMBL" id="KAF2190689.1"/>
    </source>
</evidence>
<feature type="transmembrane region" description="Helical" evidence="1">
    <location>
        <begin position="54"/>
        <end position="73"/>
    </location>
</feature>
<accession>A0A6A6EJ41</accession>